<dbReference type="AlphaFoldDB" id="A0A1F5RYV9"/>
<dbReference type="CDD" id="cd04187">
    <property type="entry name" value="DPM1_like_bac"/>
    <property type="match status" value="1"/>
</dbReference>
<dbReference type="Pfam" id="PF00535">
    <property type="entry name" value="Glycos_transf_2"/>
    <property type="match status" value="1"/>
</dbReference>
<dbReference type="GO" id="GO:0005886">
    <property type="term" value="C:plasma membrane"/>
    <property type="evidence" value="ECO:0007669"/>
    <property type="project" value="TreeGrafter"/>
</dbReference>
<dbReference type="InterPro" id="IPR029044">
    <property type="entry name" value="Nucleotide-diphossugar_trans"/>
</dbReference>
<keyword evidence="2" id="KW-0328">Glycosyltransferase</keyword>
<evidence type="ECO:0000256" key="1">
    <source>
        <dbReference type="ARBA" id="ARBA00004141"/>
    </source>
</evidence>
<protein>
    <recommendedName>
        <fullName evidence="8">Glycosyltransferase 2-like domain-containing protein</fullName>
    </recommendedName>
</protein>
<evidence type="ECO:0000256" key="5">
    <source>
        <dbReference type="ARBA" id="ARBA00022989"/>
    </source>
</evidence>
<reference evidence="9 10" key="1">
    <citation type="journal article" date="2016" name="Nat. Commun.">
        <title>Thousands of microbial genomes shed light on interconnected biogeochemical processes in an aquifer system.</title>
        <authorList>
            <person name="Anantharaman K."/>
            <person name="Brown C.T."/>
            <person name="Hug L.A."/>
            <person name="Sharon I."/>
            <person name="Castelle C.J."/>
            <person name="Probst A.J."/>
            <person name="Thomas B.C."/>
            <person name="Singh A."/>
            <person name="Wilkins M.J."/>
            <person name="Karaoz U."/>
            <person name="Brodie E.L."/>
            <person name="Williams K.H."/>
            <person name="Hubbard S.S."/>
            <person name="Banfield J.F."/>
        </authorList>
    </citation>
    <scope>NUCLEOTIDE SEQUENCE [LARGE SCALE GENOMIC DNA]</scope>
</reference>
<keyword evidence="4 7" id="KW-0812">Transmembrane</keyword>
<evidence type="ECO:0000256" key="4">
    <source>
        <dbReference type="ARBA" id="ARBA00022692"/>
    </source>
</evidence>
<evidence type="ECO:0000256" key="3">
    <source>
        <dbReference type="ARBA" id="ARBA00022679"/>
    </source>
</evidence>
<keyword evidence="6 7" id="KW-0472">Membrane</keyword>
<comment type="caution">
    <text evidence="9">The sequence shown here is derived from an EMBL/GenBank/DDBJ whole genome shotgun (WGS) entry which is preliminary data.</text>
</comment>
<keyword evidence="5 7" id="KW-1133">Transmembrane helix</keyword>
<dbReference type="InterPro" id="IPR001173">
    <property type="entry name" value="Glyco_trans_2-like"/>
</dbReference>
<keyword evidence="3" id="KW-0808">Transferase</keyword>
<feature type="transmembrane region" description="Helical" evidence="7">
    <location>
        <begin position="233"/>
        <end position="254"/>
    </location>
</feature>
<name>A0A1F5RYV9_9BACT</name>
<dbReference type="STRING" id="1797988.A3I35_02115"/>
<gene>
    <name evidence="9" type="ORF">A3I35_02115</name>
</gene>
<accession>A0A1F5RYV9</accession>
<dbReference type="SUPFAM" id="SSF53448">
    <property type="entry name" value="Nucleotide-diphospho-sugar transferases"/>
    <property type="match status" value="1"/>
</dbReference>
<evidence type="ECO:0000313" key="10">
    <source>
        <dbReference type="Proteomes" id="UP000177878"/>
    </source>
</evidence>
<feature type="domain" description="Glycosyltransferase 2-like" evidence="8">
    <location>
        <begin position="10"/>
        <end position="139"/>
    </location>
</feature>
<dbReference type="PANTHER" id="PTHR48090">
    <property type="entry name" value="UNDECAPRENYL-PHOSPHATE 4-DEOXY-4-FORMAMIDO-L-ARABINOSE TRANSFERASE-RELATED"/>
    <property type="match status" value="1"/>
</dbReference>
<dbReference type="GO" id="GO:0016757">
    <property type="term" value="F:glycosyltransferase activity"/>
    <property type="evidence" value="ECO:0007669"/>
    <property type="project" value="UniProtKB-KW"/>
</dbReference>
<dbReference type="InterPro" id="IPR050256">
    <property type="entry name" value="Glycosyltransferase_2"/>
</dbReference>
<dbReference type="PANTHER" id="PTHR48090:SF1">
    <property type="entry name" value="PROPHAGE BACTOPRENOL GLUCOSYL TRANSFERASE HOMOLOG"/>
    <property type="match status" value="1"/>
</dbReference>
<comment type="subcellular location">
    <subcellularLocation>
        <location evidence="1">Membrane</location>
        <topology evidence="1">Multi-pass membrane protein</topology>
    </subcellularLocation>
</comment>
<evidence type="ECO:0000313" key="9">
    <source>
        <dbReference type="EMBL" id="OGF19619.1"/>
    </source>
</evidence>
<dbReference type="Gene3D" id="3.90.550.10">
    <property type="entry name" value="Spore Coat Polysaccharide Biosynthesis Protein SpsA, Chain A"/>
    <property type="match status" value="1"/>
</dbReference>
<feature type="transmembrane region" description="Helical" evidence="7">
    <location>
        <begin position="266"/>
        <end position="293"/>
    </location>
</feature>
<evidence type="ECO:0000256" key="6">
    <source>
        <dbReference type="ARBA" id="ARBA00023136"/>
    </source>
</evidence>
<evidence type="ECO:0000256" key="7">
    <source>
        <dbReference type="SAM" id="Phobius"/>
    </source>
</evidence>
<proteinExistence type="predicted"/>
<dbReference type="Proteomes" id="UP000177878">
    <property type="component" value="Unassembled WGS sequence"/>
</dbReference>
<sequence>MNEISNPYLSIVIPLFNEEEVVPKLLPELGAVCDSLGQSYEIILVDDGSNDRTPLLLKEAAARDSRFKVLKFSRNFGHQAAFNAGIDFAQGEVVVTMDGDLQHPPSLIPEFIKHAQAGFDIVIGERTSNQQNSWLREIIGKTIYRALSAMSGLQFKNSSDFALYNRQVVAVLKQLPEKERFLRGIVQWVGFKKYYIPYAVQARQAGEAKYTFKRLTSLVLSGVTSFSAAPLRLAFWAGLLVLVASIFFAAYVIWDHYTRPNPLIAGWATLVVLVLFLGSIQLIVLGVIGEYLYKMFYEIKGRPLYIISETMNIERGQAERSLYGIHNF</sequence>
<evidence type="ECO:0000256" key="2">
    <source>
        <dbReference type="ARBA" id="ARBA00022676"/>
    </source>
</evidence>
<evidence type="ECO:0000259" key="8">
    <source>
        <dbReference type="Pfam" id="PF00535"/>
    </source>
</evidence>
<dbReference type="EMBL" id="MFFV01000027">
    <property type="protein sequence ID" value="OGF19619.1"/>
    <property type="molecule type" value="Genomic_DNA"/>
</dbReference>
<organism evidence="9 10">
    <name type="scientific">Candidatus Falkowbacteria bacterium RIFCSPLOWO2_02_FULL_45_15</name>
    <dbReference type="NCBI Taxonomy" id="1797988"/>
    <lineage>
        <taxon>Bacteria</taxon>
        <taxon>Candidatus Falkowiibacteriota</taxon>
    </lineage>
</organism>